<evidence type="ECO:0000313" key="1">
    <source>
        <dbReference type="EMBL" id="PKC50439.1"/>
    </source>
</evidence>
<reference evidence="1 2" key="2">
    <citation type="submission" date="2017-10" db="EMBL/GenBank/DDBJ databases">
        <title>Genome analyses suggest a sexual origin of heterokaryosis in a supposedly ancient asexual fungus.</title>
        <authorList>
            <person name="Corradi N."/>
            <person name="Sedzielewska K."/>
            <person name="Noel J."/>
            <person name="Charron P."/>
            <person name="Farinelli L."/>
            <person name="Marton T."/>
            <person name="Kruger M."/>
            <person name="Pelin A."/>
            <person name="Brachmann A."/>
            <person name="Corradi N."/>
        </authorList>
    </citation>
    <scope>NUCLEOTIDE SEQUENCE [LARGE SCALE GENOMIC DNA]</scope>
    <source>
        <strain evidence="1 2">A1</strain>
    </source>
</reference>
<comment type="caution">
    <text evidence="1">The sequence shown here is derived from an EMBL/GenBank/DDBJ whole genome shotgun (WGS) entry which is preliminary data.</text>
</comment>
<proteinExistence type="predicted"/>
<dbReference type="VEuPathDB" id="FungiDB:RhiirA1_486364"/>
<name>A0A2I1FQH3_9GLOM</name>
<dbReference type="EMBL" id="LLXH01010015">
    <property type="protein sequence ID" value="PKC50439.1"/>
    <property type="molecule type" value="Genomic_DNA"/>
</dbReference>
<dbReference type="AlphaFoldDB" id="A0A2I1FQH3"/>
<organism evidence="1 2">
    <name type="scientific">Rhizophagus irregularis</name>
    <dbReference type="NCBI Taxonomy" id="588596"/>
    <lineage>
        <taxon>Eukaryota</taxon>
        <taxon>Fungi</taxon>
        <taxon>Fungi incertae sedis</taxon>
        <taxon>Mucoromycota</taxon>
        <taxon>Glomeromycotina</taxon>
        <taxon>Glomeromycetes</taxon>
        <taxon>Glomerales</taxon>
        <taxon>Glomeraceae</taxon>
        <taxon>Rhizophagus</taxon>
    </lineage>
</organism>
<accession>A0A2I1FQH3</accession>
<dbReference type="OrthoDB" id="2426261at2759"/>
<dbReference type="Proteomes" id="UP000232688">
    <property type="component" value="Unassembled WGS sequence"/>
</dbReference>
<sequence length="58" mass="7108">MQYMFKLYLKKHVPGDVKLCFIRDFYNDNHKINMHELQTWRVMLEAIGCKNITPFKKM</sequence>
<protein>
    <submittedName>
        <fullName evidence="1">Uncharacterized protein</fullName>
    </submittedName>
</protein>
<gene>
    <name evidence="1" type="ORF">RhiirA1_486364</name>
</gene>
<reference evidence="1 2" key="1">
    <citation type="submission" date="2017-10" db="EMBL/GenBank/DDBJ databases">
        <title>Extensive intraspecific genome diversity in a model arbuscular mycorrhizal fungus.</title>
        <authorList>
            <person name="Chen E.C.H."/>
            <person name="Morin E."/>
            <person name="Baudet D."/>
            <person name="Noel J."/>
            <person name="Ndikumana S."/>
            <person name="Charron P."/>
            <person name="St-Onge C."/>
            <person name="Giorgi J."/>
            <person name="Grigoriev I.V."/>
            <person name="Roux C."/>
            <person name="Martin F.M."/>
            <person name="Corradi N."/>
        </authorList>
    </citation>
    <scope>NUCLEOTIDE SEQUENCE [LARGE SCALE GENOMIC DNA]</scope>
    <source>
        <strain evidence="1 2">A1</strain>
    </source>
</reference>
<evidence type="ECO:0000313" key="2">
    <source>
        <dbReference type="Proteomes" id="UP000232688"/>
    </source>
</evidence>